<sequence length="145" mass="16348">MRMGKIAVGYGFLLLLVFQLGVRASTLFDKYSVQELSSLKDLLERLEEKLSPGEESDVYAGSEDLVNDPEEDVDLILDNVRKQAEKEFYKPAGFREENLQRGRLRSIATSARSMNGCFGNRIERIGSQSSLGCNNSRFGSKKRIF</sequence>
<keyword evidence="3 7" id="KW-0732">Signal</keyword>
<dbReference type="GO" id="GO:0005179">
    <property type="term" value="F:hormone activity"/>
    <property type="evidence" value="ECO:0007669"/>
    <property type="project" value="InterPro"/>
</dbReference>
<gene>
    <name evidence="8" type="primary">vnp</name>
    <name evidence="8" type="ORF">AOXY_G25011</name>
</gene>
<accession>A0AAD8CT45</accession>
<evidence type="ECO:0000256" key="4">
    <source>
        <dbReference type="ARBA" id="ARBA00022858"/>
    </source>
</evidence>
<dbReference type="SMART" id="SM00183">
    <property type="entry name" value="NAT_PEP"/>
    <property type="match status" value="1"/>
</dbReference>
<proteinExistence type="inferred from homology"/>
<dbReference type="GO" id="GO:0019934">
    <property type="term" value="P:cGMP-mediated signaling"/>
    <property type="evidence" value="ECO:0007669"/>
    <property type="project" value="TreeGrafter"/>
</dbReference>
<keyword evidence="2" id="KW-0964">Secreted</keyword>
<evidence type="ECO:0000256" key="5">
    <source>
        <dbReference type="ARBA" id="ARBA00023157"/>
    </source>
</evidence>
<dbReference type="PANTHER" id="PTHR14066">
    <property type="entry name" value="ATRIAL NATRIURETIC FACTOR PRECURSOR"/>
    <property type="match status" value="1"/>
</dbReference>
<comment type="similarity">
    <text evidence="6">Belongs to the natriuretic peptide family.</text>
</comment>
<dbReference type="InterPro" id="IPR050787">
    <property type="entry name" value="Natriuretic_peptide"/>
</dbReference>
<feature type="signal peptide" evidence="7">
    <location>
        <begin position="1"/>
        <end position="24"/>
    </location>
</feature>
<evidence type="ECO:0000313" key="9">
    <source>
        <dbReference type="Proteomes" id="UP001230051"/>
    </source>
</evidence>
<evidence type="ECO:0000256" key="3">
    <source>
        <dbReference type="ARBA" id="ARBA00022729"/>
    </source>
</evidence>
<dbReference type="InterPro" id="IPR000663">
    <property type="entry name" value="Natr_peptide"/>
</dbReference>
<evidence type="ECO:0000256" key="2">
    <source>
        <dbReference type="ARBA" id="ARBA00022525"/>
    </source>
</evidence>
<comment type="caution">
    <text evidence="8">The sequence shown here is derived from an EMBL/GenBank/DDBJ whole genome shotgun (WGS) entry which is preliminary data.</text>
</comment>
<name>A0AAD8CT45_ACIOX</name>
<dbReference type="GO" id="GO:0051427">
    <property type="term" value="F:hormone receptor binding"/>
    <property type="evidence" value="ECO:0007669"/>
    <property type="project" value="TreeGrafter"/>
</dbReference>
<keyword evidence="5" id="KW-1015">Disulfide bond</keyword>
<keyword evidence="9" id="KW-1185">Reference proteome</keyword>
<evidence type="ECO:0000256" key="1">
    <source>
        <dbReference type="ARBA" id="ARBA00004613"/>
    </source>
</evidence>
<dbReference type="InterPro" id="IPR030480">
    <property type="entry name" value="Natr_peptide_CS"/>
</dbReference>
<keyword evidence="4 6" id="KW-0838">Vasoactive</keyword>
<evidence type="ECO:0000256" key="6">
    <source>
        <dbReference type="RuleBase" id="RU003686"/>
    </source>
</evidence>
<dbReference type="EMBL" id="JAGXEW010000026">
    <property type="protein sequence ID" value="KAK1157364.1"/>
    <property type="molecule type" value="Genomic_DNA"/>
</dbReference>
<dbReference type="GO" id="GO:0097746">
    <property type="term" value="P:blood vessel diameter maintenance"/>
    <property type="evidence" value="ECO:0007669"/>
    <property type="project" value="UniProtKB-KW"/>
</dbReference>
<organism evidence="8 9">
    <name type="scientific">Acipenser oxyrinchus oxyrinchus</name>
    <dbReference type="NCBI Taxonomy" id="40147"/>
    <lineage>
        <taxon>Eukaryota</taxon>
        <taxon>Metazoa</taxon>
        <taxon>Chordata</taxon>
        <taxon>Craniata</taxon>
        <taxon>Vertebrata</taxon>
        <taxon>Euteleostomi</taxon>
        <taxon>Actinopterygii</taxon>
        <taxon>Chondrostei</taxon>
        <taxon>Acipenseriformes</taxon>
        <taxon>Acipenseridae</taxon>
        <taxon>Acipenser</taxon>
    </lineage>
</organism>
<reference evidence="8" key="1">
    <citation type="submission" date="2022-02" db="EMBL/GenBank/DDBJ databases">
        <title>Atlantic sturgeon de novo genome assembly.</title>
        <authorList>
            <person name="Stock M."/>
            <person name="Klopp C."/>
            <person name="Guiguen Y."/>
            <person name="Cabau C."/>
            <person name="Parinello H."/>
            <person name="Santidrian Yebra-Pimentel E."/>
            <person name="Kuhl H."/>
            <person name="Dirks R.P."/>
            <person name="Guessner J."/>
            <person name="Wuertz S."/>
            <person name="Du K."/>
            <person name="Schartl M."/>
        </authorList>
    </citation>
    <scope>NUCLEOTIDE SEQUENCE</scope>
    <source>
        <strain evidence="8">STURGEONOMICS-FGT-2020</strain>
        <tissue evidence="8">Whole blood</tissue>
    </source>
</reference>
<dbReference type="Pfam" id="PF00212">
    <property type="entry name" value="ANP"/>
    <property type="match status" value="1"/>
</dbReference>
<protein>
    <submittedName>
        <fullName evidence="8">Ventricular natriuretic peptide</fullName>
    </submittedName>
</protein>
<comment type="subcellular location">
    <subcellularLocation>
        <location evidence="1 6">Secreted</location>
    </subcellularLocation>
</comment>
<dbReference type="GO" id="GO:0006182">
    <property type="term" value="P:cGMP biosynthetic process"/>
    <property type="evidence" value="ECO:0007669"/>
    <property type="project" value="TreeGrafter"/>
</dbReference>
<dbReference type="GO" id="GO:0005615">
    <property type="term" value="C:extracellular space"/>
    <property type="evidence" value="ECO:0007669"/>
    <property type="project" value="TreeGrafter"/>
</dbReference>
<dbReference type="GO" id="GO:0007168">
    <property type="term" value="P:receptor guanylyl cyclase signaling pathway"/>
    <property type="evidence" value="ECO:0007669"/>
    <property type="project" value="TreeGrafter"/>
</dbReference>
<feature type="chain" id="PRO_5041962194" evidence="7">
    <location>
        <begin position="25"/>
        <end position="145"/>
    </location>
</feature>
<dbReference type="GO" id="GO:0005737">
    <property type="term" value="C:cytoplasm"/>
    <property type="evidence" value="ECO:0007669"/>
    <property type="project" value="TreeGrafter"/>
</dbReference>
<dbReference type="AlphaFoldDB" id="A0AAD8CT45"/>
<dbReference type="PANTHER" id="PTHR14066:SF10">
    <property type="entry name" value="NATRIURETIC PEPTIDES B"/>
    <property type="match status" value="1"/>
</dbReference>
<evidence type="ECO:0000313" key="8">
    <source>
        <dbReference type="EMBL" id="KAK1157364.1"/>
    </source>
</evidence>
<dbReference type="PROSITE" id="PS00263">
    <property type="entry name" value="NATRIURETIC_PEPTIDE"/>
    <property type="match status" value="1"/>
</dbReference>
<dbReference type="Proteomes" id="UP001230051">
    <property type="component" value="Unassembled WGS sequence"/>
</dbReference>
<evidence type="ECO:0000256" key="7">
    <source>
        <dbReference type="SAM" id="SignalP"/>
    </source>
</evidence>
<dbReference type="GO" id="GO:0003085">
    <property type="term" value="P:negative regulation of systemic arterial blood pressure"/>
    <property type="evidence" value="ECO:0007669"/>
    <property type="project" value="TreeGrafter"/>
</dbReference>
<dbReference type="GO" id="GO:0007218">
    <property type="term" value="P:neuropeptide signaling pathway"/>
    <property type="evidence" value="ECO:0007669"/>
    <property type="project" value="TreeGrafter"/>
</dbReference>